<dbReference type="GO" id="GO:0005213">
    <property type="term" value="F:structural constituent of egg chorion"/>
    <property type="evidence" value="ECO:0007669"/>
    <property type="project" value="InterPro"/>
</dbReference>
<organism evidence="5 6">
    <name type="scientific">Spodoptera exigua</name>
    <name type="common">Beet armyworm</name>
    <name type="synonym">Noctua fulgens</name>
    <dbReference type="NCBI Taxonomy" id="7107"/>
    <lineage>
        <taxon>Eukaryota</taxon>
        <taxon>Metazoa</taxon>
        <taxon>Ecdysozoa</taxon>
        <taxon>Arthropoda</taxon>
        <taxon>Hexapoda</taxon>
        <taxon>Insecta</taxon>
        <taxon>Pterygota</taxon>
        <taxon>Neoptera</taxon>
        <taxon>Endopterygota</taxon>
        <taxon>Lepidoptera</taxon>
        <taxon>Glossata</taxon>
        <taxon>Ditrysia</taxon>
        <taxon>Noctuoidea</taxon>
        <taxon>Noctuidae</taxon>
        <taxon>Amphipyrinae</taxon>
        <taxon>Spodoptera</taxon>
    </lineage>
</organism>
<feature type="non-terminal residue" evidence="5">
    <location>
        <position position="1"/>
    </location>
</feature>
<keyword evidence="3" id="KW-0677">Repeat</keyword>
<evidence type="ECO:0000313" key="5">
    <source>
        <dbReference type="EMBL" id="KAH9638808.1"/>
    </source>
</evidence>
<evidence type="ECO:0000256" key="4">
    <source>
        <dbReference type="RuleBase" id="RU004378"/>
    </source>
</evidence>
<proteinExistence type="inferred from homology"/>
<protein>
    <submittedName>
        <fullName evidence="5">Uncharacterized protein</fullName>
    </submittedName>
</protein>
<evidence type="ECO:0000256" key="1">
    <source>
        <dbReference type="ARBA" id="ARBA00002085"/>
    </source>
</evidence>
<accession>A0A922SIY7</accession>
<dbReference type="Proteomes" id="UP000814243">
    <property type="component" value="Unassembled WGS sequence"/>
</dbReference>
<comment type="caution">
    <text evidence="5">The sequence shown here is derived from an EMBL/GenBank/DDBJ whole genome shotgun (WGS) entry which is preliminary data.</text>
</comment>
<comment type="function">
    <text evidence="1">This protein is one of many from the eggshell of the gypsy moth.</text>
</comment>
<evidence type="ECO:0000256" key="2">
    <source>
        <dbReference type="ARBA" id="ARBA00005906"/>
    </source>
</evidence>
<name>A0A922SIY7_SPOEX</name>
<dbReference type="Pfam" id="PF01723">
    <property type="entry name" value="Chorion_1"/>
    <property type="match status" value="1"/>
</dbReference>
<dbReference type="EMBL" id="JACEFF010000371">
    <property type="protein sequence ID" value="KAH9638808.1"/>
    <property type="molecule type" value="Genomic_DNA"/>
</dbReference>
<gene>
    <name evidence="5" type="ORF">HF086_013656</name>
</gene>
<dbReference type="AlphaFoldDB" id="A0A922SIY7"/>
<reference evidence="5" key="1">
    <citation type="journal article" date="2021" name="G3 (Bethesda)">
        <title>Genome and transcriptome analysis of the beet armyworm Spodoptera exigua reveals targets for pest control. .</title>
        <authorList>
            <person name="Simon S."/>
            <person name="Breeschoten T."/>
            <person name="Jansen H.J."/>
            <person name="Dirks R.P."/>
            <person name="Schranz M.E."/>
            <person name="Ros V.I.D."/>
        </authorList>
    </citation>
    <scope>NUCLEOTIDE SEQUENCE</scope>
    <source>
        <strain evidence="5">TB_SE_WUR_2020</strain>
    </source>
</reference>
<dbReference type="GO" id="GO:0007304">
    <property type="term" value="P:chorion-containing eggshell formation"/>
    <property type="evidence" value="ECO:0007669"/>
    <property type="project" value="InterPro"/>
</dbReference>
<sequence length="86" mass="7993">GELPFVGTVAMEGVVPSAGAGAVHHACGNGRNAMASGSAAYGPASAVAPFAAYGPAGAIAPAAFAAPGLGLRGDLIGRGCGCGRVI</sequence>
<evidence type="ECO:0000313" key="6">
    <source>
        <dbReference type="Proteomes" id="UP000814243"/>
    </source>
</evidence>
<dbReference type="InterPro" id="IPR002635">
    <property type="entry name" value="Chorion"/>
</dbReference>
<evidence type="ECO:0000256" key="3">
    <source>
        <dbReference type="ARBA" id="ARBA00022737"/>
    </source>
</evidence>
<dbReference type="GO" id="GO:0042600">
    <property type="term" value="C:egg chorion"/>
    <property type="evidence" value="ECO:0007669"/>
    <property type="project" value="InterPro"/>
</dbReference>
<comment type="similarity">
    <text evidence="2 4">Belongs to the chorion protein family.</text>
</comment>